<evidence type="ECO:0000259" key="6">
    <source>
        <dbReference type="PROSITE" id="PS50090"/>
    </source>
</evidence>
<evidence type="ECO:0000256" key="5">
    <source>
        <dbReference type="SAM" id="MobiDB-lite"/>
    </source>
</evidence>
<feature type="compositionally biased region" description="Basic residues" evidence="5">
    <location>
        <begin position="481"/>
        <end position="490"/>
    </location>
</feature>
<evidence type="ECO:0000256" key="1">
    <source>
        <dbReference type="ARBA" id="ARBA00004123"/>
    </source>
</evidence>
<sequence>MALDPDRRIPSGEIKLDPIAPSAYAPPLCPLVKKPQTPVSLTRRAKTSIRSLLPSPLSLSLSLSLHGPRPQPLPFLNPPGDFPFLSSVFPENSPPKPVAGLSLELEAPPPPPPPLDKNGFFYQLLHSPNTDHRVHDFYFTGEASSSNPFAGVASAPPQLDQPFRHPTPDAYLTAMLPIGFDLHVPPPPLAPSPPPFVDLSTERDDDRDGIAAHGELEFESLFIYSPLSPPVDHHRHNNPVMADPQIMPSLDLNDLGSLNARPGENVSSGSVTSDRKWGHERDDGSNDRSKRMVDIKVDKKHSVVKGQWTDKEDRALTRLVQMHGTKNWSFIAKMLDGRVGKQCRERWNNHLRPDIKKDSWTIEEDQILIQSHMEIGNRWAEIAKRLFGRTENTIKNHWNAIKRRQYCKRKLLPDTNSSELLQSYIRSVTTPSPPKRSTPARRRNLGDRHHHKTKKRSMSLSAAAIFCGSDVQPEAANHPRQVPKPHHHHQPPPAENLANGILGFPMADGNENLGLHPVKDCQHSHHVLSEGGGSKESDCNDHELDLKISLEIGNHHHHRRHHRPNHRHHQEEEELDWLEMTASQVADSELIKAPSSW</sequence>
<feature type="domain" description="Myb-like" evidence="6">
    <location>
        <begin position="300"/>
        <end position="351"/>
    </location>
</feature>
<feature type="region of interest" description="Disordered" evidence="5">
    <location>
        <begin position="234"/>
        <end position="289"/>
    </location>
</feature>
<evidence type="ECO:0000256" key="3">
    <source>
        <dbReference type="ARBA" id="ARBA00023163"/>
    </source>
</evidence>
<dbReference type="SUPFAM" id="SSF46689">
    <property type="entry name" value="Homeodomain-like"/>
    <property type="match status" value="1"/>
</dbReference>
<dbReference type="Pfam" id="PF13921">
    <property type="entry name" value="Myb_DNA-bind_6"/>
    <property type="match status" value="1"/>
</dbReference>
<evidence type="ECO:0000259" key="7">
    <source>
        <dbReference type="PROSITE" id="PS51294"/>
    </source>
</evidence>
<feature type="compositionally biased region" description="Basic residues" evidence="5">
    <location>
        <begin position="438"/>
        <end position="457"/>
    </location>
</feature>
<proteinExistence type="predicted"/>
<dbReference type="Proteomes" id="UP000827889">
    <property type="component" value="Chromosome 7"/>
</dbReference>
<feature type="compositionally biased region" description="Basic and acidic residues" evidence="5">
    <location>
        <begin position="273"/>
        <end position="289"/>
    </location>
</feature>
<comment type="subcellular location">
    <subcellularLocation>
        <location evidence="1">Nucleus</location>
    </subcellularLocation>
</comment>
<keyword evidence="4" id="KW-0539">Nucleus</keyword>
<dbReference type="PANTHER" id="PTHR45614">
    <property type="entry name" value="MYB PROTEIN-RELATED"/>
    <property type="match status" value="1"/>
</dbReference>
<feature type="region of interest" description="Disordered" evidence="5">
    <location>
        <begin position="425"/>
        <end position="458"/>
    </location>
</feature>
<dbReference type="CDD" id="cd00167">
    <property type="entry name" value="SANT"/>
    <property type="match status" value="2"/>
</dbReference>
<dbReference type="Gene3D" id="1.10.10.60">
    <property type="entry name" value="Homeodomain-like"/>
    <property type="match status" value="2"/>
</dbReference>
<protein>
    <submittedName>
        <fullName evidence="9">Uncharacterized protein LOC125315961</fullName>
    </submittedName>
</protein>
<dbReference type="PROSITE" id="PS51294">
    <property type="entry name" value="HTH_MYB"/>
    <property type="match status" value="2"/>
</dbReference>
<dbReference type="InterPro" id="IPR001005">
    <property type="entry name" value="SANT/Myb"/>
</dbReference>
<dbReference type="GeneID" id="125315961"/>
<evidence type="ECO:0000256" key="4">
    <source>
        <dbReference type="ARBA" id="ARBA00023242"/>
    </source>
</evidence>
<feature type="domain" description="HTH myb-type" evidence="7">
    <location>
        <begin position="300"/>
        <end position="355"/>
    </location>
</feature>
<dbReference type="RefSeq" id="XP_048138548.1">
    <property type="nucleotide sequence ID" value="XM_048282591.1"/>
</dbReference>
<dbReference type="PANTHER" id="PTHR45614:SF273">
    <property type="entry name" value="MYB DOMAIN PROTEIN 100-RELATED"/>
    <property type="match status" value="1"/>
</dbReference>
<accession>A0ABM3HPM4</accession>
<evidence type="ECO:0000313" key="8">
    <source>
        <dbReference type="Proteomes" id="UP000827889"/>
    </source>
</evidence>
<feature type="domain" description="Myb-like" evidence="6">
    <location>
        <begin position="352"/>
        <end position="402"/>
    </location>
</feature>
<keyword evidence="2" id="KW-0805">Transcription regulation</keyword>
<keyword evidence="3" id="KW-0804">Transcription</keyword>
<evidence type="ECO:0000313" key="9">
    <source>
        <dbReference type="RefSeq" id="XP_048138548.1"/>
    </source>
</evidence>
<evidence type="ECO:0000256" key="2">
    <source>
        <dbReference type="ARBA" id="ARBA00023015"/>
    </source>
</evidence>
<dbReference type="InterPro" id="IPR050560">
    <property type="entry name" value="MYB_TF"/>
</dbReference>
<gene>
    <name evidence="9" type="primary">LOC125315961</name>
</gene>
<dbReference type="PROSITE" id="PS50090">
    <property type="entry name" value="MYB_LIKE"/>
    <property type="match status" value="2"/>
</dbReference>
<feature type="domain" description="HTH myb-type" evidence="7">
    <location>
        <begin position="356"/>
        <end position="406"/>
    </location>
</feature>
<dbReference type="InterPro" id="IPR017930">
    <property type="entry name" value="Myb_dom"/>
</dbReference>
<reference evidence="9" key="1">
    <citation type="submission" date="2025-08" db="UniProtKB">
        <authorList>
            <consortium name="RefSeq"/>
        </authorList>
    </citation>
    <scope>IDENTIFICATION</scope>
    <source>
        <tissue evidence="9">Leaf</tissue>
    </source>
</reference>
<organism evidence="8 9">
    <name type="scientific">Rhodamnia argentea</name>
    <dbReference type="NCBI Taxonomy" id="178133"/>
    <lineage>
        <taxon>Eukaryota</taxon>
        <taxon>Viridiplantae</taxon>
        <taxon>Streptophyta</taxon>
        <taxon>Embryophyta</taxon>
        <taxon>Tracheophyta</taxon>
        <taxon>Spermatophyta</taxon>
        <taxon>Magnoliopsida</taxon>
        <taxon>eudicotyledons</taxon>
        <taxon>Gunneridae</taxon>
        <taxon>Pentapetalae</taxon>
        <taxon>rosids</taxon>
        <taxon>malvids</taxon>
        <taxon>Myrtales</taxon>
        <taxon>Myrtaceae</taxon>
        <taxon>Myrtoideae</taxon>
        <taxon>Myrteae</taxon>
        <taxon>Australasian group</taxon>
        <taxon>Rhodamnia</taxon>
    </lineage>
</organism>
<name>A0ABM3HPM4_9MYRT</name>
<dbReference type="SMART" id="SM00717">
    <property type="entry name" value="SANT"/>
    <property type="match status" value="2"/>
</dbReference>
<dbReference type="InterPro" id="IPR009057">
    <property type="entry name" value="Homeodomain-like_sf"/>
</dbReference>
<feature type="region of interest" description="Disordered" evidence="5">
    <location>
        <begin position="474"/>
        <end position="499"/>
    </location>
</feature>
<keyword evidence="8" id="KW-1185">Reference proteome</keyword>